<dbReference type="Proteomes" id="UP001221142">
    <property type="component" value="Unassembled WGS sequence"/>
</dbReference>
<name>A0AAD7FFW7_9AGAR</name>
<reference evidence="3" key="1">
    <citation type="submission" date="2023-03" db="EMBL/GenBank/DDBJ databases">
        <title>Massive genome expansion in bonnet fungi (Mycena s.s.) driven by repeated elements and novel gene families across ecological guilds.</title>
        <authorList>
            <consortium name="Lawrence Berkeley National Laboratory"/>
            <person name="Harder C.B."/>
            <person name="Miyauchi S."/>
            <person name="Viragh M."/>
            <person name="Kuo A."/>
            <person name="Thoen E."/>
            <person name="Andreopoulos B."/>
            <person name="Lu D."/>
            <person name="Skrede I."/>
            <person name="Drula E."/>
            <person name="Henrissat B."/>
            <person name="Morin E."/>
            <person name="Kohler A."/>
            <person name="Barry K."/>
            <person name="LaButti K."/>
            <person name="Morin E."/>
            <person name="Salamov A."/>
            <person name="Lipzen A."/>
            <person name="Mereny Z."/>
            <person name="Hegedus B."/>
            <person name="Baldrian P."/>
            <person name="Stursova M."/>
            <person name="Weitz H."/>
            <person name="Taylor A."/>
            <person name="Grigoriev I.V."/>
            <person name="Nagy L.G."/>
            <person name="Martin F."/>
            <person name="Kauserud H."/>
        </authorList>
    </citation>
    <scope>NUCLEOTIDE SEQUENCE</scope>
    <source>
        <strain evidence="3">9284</strain>
    </source>
</reference>
<accession>A0AAD7FFW7</accession>
<keyword evidence="2" id="KW-0472">Membrane</keyword>
<evidence type="ECO:0000313" key="3">
    <source>
        <dbReference type="EMBL" id="KAJ7617761.1"/>
    </source>
</evidence>
<keyword evidence="4" id="KW-1185">Reference proteome</keyword>
<keyword evidence="2" id="KW-1133">Transmembrane helix</keyword>
<evidence type="ECO:0000313" key="4">
    <source>
        <dbReference type="Proteomes" id="UP001221142"/>
    </source>
</evidence>
<proteinExistence type="predicted"/>
<keyword evidence="2" id="KW-0812">Transmembrane</keyword>
<evidence type="ECO:0000256" key="1">
    <source>
        <dbReference type="SAM" id="MobiDB-lite"/>
    </source>
</evidence>
<sequence length="405" mass="44121">MSGLFHPKEIPSTSMPHYEILPTSEENPWPQPRPMSKFRSRSRVLWVLIVITALAVLGLPWLLLRSSRPASTASQNSSPWPPLNGASQTLNKRVYLQVGHLGPEGFGSILQHLKQSIVLSRALDSSLVLASTESEHGYRTSDIFNGDGLLLETRRSCRLRDTLPFDRRDHLVRGLCAGDSYALKEMAEIKRQLSVCTSILDTAEGELTEDLNGCVVDWIREKLGPSPGSLYARPNPLPLPLPIPPLRPITIGVHVRWGDTVGSSSSQPPTTFRGSMSIRSITSVLSDIRAAVGGHANATQLTIAMENADHRVLAQLGETGPYSILDSGDGLADLRALSQNDVLLLGESSYGVLVHLIAPPGLSIVELDGDRGKYSNASDIGRDLVFLGRDYSVERLRASLFGERS</sequence>
<dbReference type="AlphaFoldDB" id="A0AAD7FFW7"/>
<comment type="caution">
    <text evidence="3">The sequence shown here is derived from an EMBL/GenBank/DDBJ whole genome shotgun (WGS) entry which is preliminary data.</text>
</comment>
<organism evidence="3 4">
    <name type="scientific">Roridomyces roridus</name>
    <dbReference type="NCBI Taxonomy" id="1738132"/>
    <lineage>
        <taxon>Eukaryota</taxon>
        <taxon>Fungi</taxon>
        <taxon>Dikarya</taxon>
        <taxon>Basidiomycota</taxon>
        <taxon>Agaricomycotina</taxon>
        <taxon>Agaricomycetes</taxon>
        <taxon>Agaricomycetidae</taxon>
        <taxon>Agaricales</taxon>
        <taxon>Marasmiineae</taxon>
        <taxon>Mycenaceae</taxon>
        <taxon>Roridomyces</taxon>
    </lineage>
</organism>
<gene>
    <name evidence="3" type="ORF">FB45DRAFT_214487</name>
</gene>
<feature type="transmembrane region" description="Helical" evidence="2">
    <location>
        <begin position="44"/>
        <end position="64"/>
    </location>
</feature>
<feature type="region of interest" description="Disordered" evidence="1">
    <location>
        <begin position="15"/>
        <end position="34"/>
    </location>
</feature>
<protein>
    <submittedName>
        <fullName evidence="3">Uncharacterized protein</fullName>
    </submittedName>
</protein>
<evidence type="ECO:0000256" key="2">
    <source>
        <dbReference type="SAM" id="Phobius"/>
    </source>
</evidence>
<dbReference type="EMBL" id="JARKIF010000020">
    <property type="protein sequence ID" value="KAJ7617761.1"/>
    <property type="molecule type" value="Genomic_DNA"/>
</dbReference>